<dbReference type="InterPro" id="IPR051091">
    <property type="entry name" value="O-Glucosyltr/Glycosyltrsf_90"/>
</dbReference>
<evidence type="ECO:0000313" key="3">
    <source>
        <dbReference type="Proteomes" id="UP000184300"/>
    </source>
</evidence>
<dbReference type="InterPro" id="IPR006598">
    <property type="entry name" value="CAP10"/>
</dbReference>
<sequence>MVDEAQRSFEAVKSRQSRSLPEAVAEYKRRYGLPPPPHFDKWYEFAVARGTVLVDEFDTIYHNLLPFWALEPKTIRSRTREDLGYDNRLVGISIRQGKSDNRGEGQGNFQSTAIQAMVSSFAHLLPDMDLAFNIHDEPRVVVPHDSLDKMVTLGREVQSRLLLNEQDLKNQFSKTPGQLDEDIANNPRTRFHDIGMQETWLFSRLSCPLDSPARQLNGGAPDNPDILGDASLGLISNHTAFSDICQTPSLQYRLGFFDKPNACKLSPELTPVFSMSKLSSFQDILYPSPWYYTDQIYFDKDKAVDWDQHITQLYWRGATSGGFSDKGTWRQQLRQYLVDELTHSHSNTTELILSQKRPGPEECNIWEESWDLKEAHVKSNELFNIKFTEVKQCSTTDCDEEDAYFDTARREKQSEAWKYRYLLDMDGNAYSGRFYAFLQSYAVIMKLSFFREWHENILFPWVHYVPLSLKTIGYAEILRFFEQDTKGQTAAKRIADSGRNWAHTTLRHEDMEVYMFRLLLEYGRLVDDNRESLGYHK</sequence>
<accession>A0A1L9V5S4</accession>
<dbReference type="AlphaFoldDB" id="A0A1L9V5S4"/>
<keyword evidence="3" id="KW-1185">Reference proteome</keyword>
<dbReference type="SMART" id="SM00672">
    <property type="entry name" value="CAP10"/>
    <property type="match status" value="1"/>
</dbReference>
<dbReference type="OrthoDB" id="541052at2759"/>
<evidence type="ECO:0000313" key="2">
    <source>
        <dbReference type="EMBL" id="OJJ79273.1"/>
    </source>
</evidence>
<proteinExistence type="predicted"/>
<dbReference type="EMBL" id="KV878920">
    <property type="protein sequence ID" value="OJJ79273.1"/>
    <property type="molecule type" value="Genomic_DNA"/>
</dbReference>
<organism evidence="2 3">
    <name type="scientific">Aspergillus glaucus CBS 516.65</name>
    <dbReference type="NCBI Taxonomy" id="1160497"/>
    <lineage>
        <taxon>Eukaryota</taxon>
        <taxon>Fungi</taxon>
        <taxon>Dikarya</taxon>
        <taxon>Ascomycota</taxon>
        <taxon>Pezizomycotina</taxon>
        <taxon>Eurotiomycetes</taxon>
        <taxon>Eurotiomycetidae</taxon>
        <taxon>Eurotiales</taxon>
        <taxon>Aspergillaceae</taxon>
        <taxon>Aspergillus</taxon>
        <taxon>Aspergillus subgen. Aspergillus</taxon>
    </lineage>
</organism>
<feature type="domain" description="Glycosyl transferase CAP10" evidence="1">
    <location>
        <begin position="246"/>
        <end position="529"/>
    </location>
</feature>
<reference evidence="3" key="1">
    <citation type="journal article" date="2017" name="Genome Biol.">
        <title>Comparative genomics reveals high biological diversity and specific adaptations in the industrially and medically important fungal genus Aspergillus.</title>
        <authorList>
            <person name="de Vries R.P."/>
            <person name="Riley R."/>
            <person name="Wiebenga A."/>
            <person name="Aguilar-Osorio G."/>
            <person name="Amillis S."/>
            <person name="Uchima C.A."/>
            <person name="Anderluh G."/>
            <person name="Asadollahi M."/>
            <person name="Askin M."/>
            <person name="Barry K."/>
            <person name="Battaglia E."/>
            <person name="Bayram O."/>
            <person name="Benocci T."/>
            <person name="Braus-Stromeyer S.A."/>
            <person name="Caldana C."/>
            <person name="Canovas D."/>
            <person name="Cerqueira G.C."/>
            <person name="Chen F."/>
            <person name="Chen W."/>
            <person name="Choi C."/>
            <person name="Clum A."/>
            <person name="Dos Santos R.A."/>
            <person name="Damasio A.R."/>
            <person name="Diallinas G."/>
            <person name="Emri T."/>
            <person name="Fekete E."/>
            <person name="Flipphi M."/>
            <person name="Freyberg S."/>
            <person name="Gallo A."/>
            <person name="Gournas C."/>
            <person name="Habgood R."/>
            <person name="Hainaut M."/>
            <person name="Harispe M.L."/>
            <person name="Henrissat B."/>
            <person name="Hilden K.S."/>
            <person name="Hope R."/>
            <person name="Hossain A."/>
            <person name="Karabika E."/>
            <person name="Karaffa L."/>
            <person name="Karanyi Z."/>
            <person name="Krasevec N."/>
            <person name="Kuo A."/>
            <person name="Kusch H."/>
            <person name="LaButti K."/>
            <person name="Lagendijk E.L."/>
            <person name="Lapidus A."/>
            <person name="Levasseur A."/>
            <person name="Lindquist E."/>
            <person name="Lipzen A."/>
            <person name="Logrieco A.F."/>
            <person name="MacCabe A."/>
            <person name="Maekelae M.R."/>
            <person name="Malavazi I."/>
            <person name="Melin P."/>
            <person name="Meyer V."/>
            <person name="Mielnichuk N."/>
            <person name="Miskei M."/>
            <person name="Molnar A.P."/>
            <person name="Mule G."/>
            <person name="Ngan C.Y."/>
            <person name="Orejas M."/>
            <person name="Orosz E."/>
            <person name="Ouedraogo J.P."/>
            <person name="Overkamp K.M."/>
            <person name="Park H.-S."/>
            <person name="Perrone G."/>
            <person name="Piumi F."/>
            <person name="Punt P.J."/>
            <person name="Ram A.F."/>
            <person name="Ramon A."/>
            <person name="Rauscher S."/>
            <person name="Record E."/>
            <person name="Riano-Pachon D.M."/>
            <person name="Robert V."/>
            <person name="Roehrig J."/>
            <person name="Ruller R."/>
            <person name="Salamov A."/>
            <person name="Salih N.S."/>
            <person name="Samson R.A."/>
            <person name="Sandor E."/>
            <person name="Sanguinetti M."/>
            <person name="Schuetze T."/>
            <person name="Sepcic K."/>
            <person name="Shelest E."/>
            <person name="Sherlock G."/>
            <person name="Sophianopoulou V."/>
            <person name="Squina F.M."/>
            <person name="Sun H."/>
            <person name="Susca A."/>
            <person name="Todd R.B."/>
            <person name="Tsang A."/>
            <person name="Unkles S.E."/>
            <person name="van de Wiele N."/>
            <person name="van Rossen-Uffink D."/>
            <person name="Oliveira J.V."/>
            <person name="Vesth T.C."/>
            <person name="Visser J."/>
            <person name="Yu J.-H."/>
            <person name="Zhou M."/>
            <person name="Andersen M.R."/>
            <person name="Archer D.B."/>
            <person name="Baker S.E."/>
            <person name="Benoit I."/>
            <person name="Brakhage A.A."/>
            <person name="Braus G.H."/>
            <person name="Fischer R."/>
            <person name="Frisvad J.C."/>
            <person name="Goldman G.H."/>
            <person name="Houbraken J."/>
            <person name="Oakley B."/>
            <person name="Pocsi I."/>
            <person name="Scazzocchio C."/>
            <person name="Seiboth B."/>
            <person name="vanKuyk P.A."/>
            <person name="Wortman J."/>
            <person name="Dyer P.S."/>
            <person name="Grigoriev I.V."/>
        </authorList>
    </citation>
    <scope>NUCLEOTIDE SEQUENCE [LARGE SCALE GENOMIC DNA]</scope>
    <source>
        <strain evidence="3">CBS 516.65</strain>
    </source>
</reference>
<dbReference type="RefSeq" id="XP_022395971.1">
    <property type="nucleotide sequence ID" value="XM_022549915.1"/>
</dbReference>
<dbReference type="PANTHER" id="PTHR12203:SF104">
    <property type="entry name" value="PROTEIN CAP1, PUTATIVE (AFU_ORTHOLOGUE AFUA_1G05595)-RELATED"/>
    <property type="match status" value="1"/>
</dbReference>
<dbReference type="Proteomes" id="UP000184300">
    <property type="component" value="Unassembled WGS sequence"/>
</dbReference>
<dbReference type="Pfam" id="PF05686">
    <property type="entry name" value="Glyco_transf_90"/>
    <property type="match status" value="1"/>
</dbReference>
<name>A0A1L9V5S4_ASPGL</name>
<evidence type="ECO:0000259" key="1">
    <source>
        <dbReference type="SMART" id="SM00672"/>
    </source>
</evidence>
<protein>
    <recommendedName>
        <fullName evidence="1">Glycosyl transferase CAP10 domain-containing protein</fullName>
    </recommendedName>
</protein>
<gene>
    <name evidence="2" type="ORF">ASPGLDRAFT_77756</name>
</gene>
<dbReference type="VEuPathDB" id="FungiDB:ASPGLDRAFT_77756"/>
<dbReference type="GeneID" id="34466175"/>
<dbReference type="PANTHER" id="PTHR12203">
    <property type="entry name" value="KDEL LYS-ASP-GLU-LEU CONTAINING - RELATED"/>
    <property type="match status" value="1"/>
</dbReference>